<accession>A0A0S2MUV4</accession>
<sequence length="169" mass="19704">MAIVGDYMVNGNCTICGKYLPKGTLCCDKMVQSNYNKWWDEMQKKKEKETSTLTINVKKRSIGIGIRGIKDIMKESGPKFFAEIVEKNNRLREEEKLMNKEKYILRVYNEKGAMVQEHEEAEKYNIMNRIYVAISVPNFVLQDMDIVKLGNVSENDSLIMYKIKGRFVR</sequence>
<name>A0A0S2MUV4_9CAUD</name>
<evidence type="ECO:0000313" key="1">
    <source>
        <dbReference type="EMBL" id="ALO79660.1"/>
    </source>
</evidence>
<protein>
    <submittedName>
        <fullName evidence="1">Uncharacterized protein</fullName>
    </submittedName>
</protein>
<organism evidence="1 2">
    <name type="scientific">Bacillus phage BM15</name>
    <dbReference type="NCBI Taxonomy" id="1755680"/>
    <lineage>
        <taxon>Viruses</taxon>
        <taxon>Duplodnaviria</taxon>
        <taxon>Heunggongvirae</taxon>
        <taxon>Uroviricota</taxon>
        <taxon>Caudoviricetes</taxon>
        <taxon>Herelleviridae</taxon>
        <taxon>Bastillevirinae</taxon>
        <taxon>Caeruleovirus</taxon>
        <taxon>Caeruleovirus BM15</taxon>
    </lineage>
</organism>
<reference evidence="2" key="1">
    <citation type="submission" date="2015-11" db="EMBL/GenBank/DDBJ databases">
        <authorList>
            <person name="Sharaf A."/>
            <person name="Marie M.E."/>
            <person name="Esson H."/>
            <person name="El-Afifi I.S."/>
            <person name="Hammad M.A."/>
        </authorList>
    </citation>
    <scope>NUCLEOTIDE SEQUENCE [LARGE SCALE GENOMIC DNA]</scope>
</reference>
<evidence type="ECO:0000313" key="2">
    <source>
        <dbReference type="Proteomes" id="UP000225963"/>
    </source>
</evidence>
<dbReference type="Proteomes" id="UP000225963">
    <property type="component" value="Segment"/>
</dbReference>
<gene>
    <name evidence="1" type="ORF">BM10_256</name>
</gene>
<proteinExistence type="predicted"/>
<dbReference type="EMBL" id="KT995480">
    <property type="protein sequence ID" value="ALO79660.1"/>
    <property type="molecule type" value="Genomic_DNA"/>
</dbReference>
<dbReference type="OrthoDB" id="12990at10239"/>
<keyword evidence="2" id="KW-1185">Reference proteome</keyword>